<evidence type="ECO:0000313" key="1">
    <source>
        <dbReference type="EMBL" id="GIH14716.1"/>
    </source>
</evidence>
<name>A0A8J3QQK5_9ACTN</name>
<sequence>MTRWWEITIPVAGTLSGVLITSWVQTRSSDRQRRYDRALRFYEDKKDVYVRYPVLVSEIRNIVAPILRRTNEINARQTELLAVENRRLAIMETNIAALERINEDIAIQTDKLRDQLGHLPDEASITVDAAAWQVLDETNAALNDGRSELATLSDEVGDGLDEIWSQWLSAAPLFAELDRANNVIALYSSPEVVAAADKLRSTMGSAPIADYMQAVEAFRVAARRDLQTGTW</sequence>
<gene>
    <name evidence="1" type="ORF">Raf01_28880</name>
</gene>
<evidence type="ECO:0000313" key="2">
    <source>
        <dbReference type="Proteomes" id="UP000642748"/>
    </source>
</evidence>
<reference evidence="1" key="1">
    <citation type="submission" date="2021-01" db="EMBL/GenBank/DDBJ databases">
        <title>Whole genome shotgun sequence of Rugosimonospora africana NBRC 104875.</title>
        <authorList>
            <person name="Komaki H."/>
            <person name="Tamura T."/>
        </authorList>
    </citation>
    <scope>NUCLEOTIDE SEQUENCE</scope>
    <source>
        <strain evidence="1">NBRC 104875</strain>
    </source>
</reference>
<dbReference type="EMBL" id="BONZ01000027">
    <property type="protein sequence ID" value="GIH14716.1"/>
    <property type="molecule type" value="Genomic_DNA"/>
</dbReference>
<dbReference type="Proteomes" id="UP000642748">
    <property type="component" value="Unassembled WGS sequence"/>
</dbReference>
<dbReference type="AlphaFoldDB" id="A0A8J3QQK5"/>
<comment type="caution">
    <text evidence="1">The sequence shown here is derived from an EMBL/GenBank/DDBJ whole genome shotgun (WGS) entry which is preliminary data.</text>
</comment>
<accession>A0A8J3QQK5</accession>
<organism evidence="1 2">
    <name type="scientific">Rugosimonospora africana</name>
    <dbReference type="NCBI Taxonomy" id="556532"/>
    <lineage>
        <taxon>Bacteria</taxon>
        <taxon>Bacillati</taxon>
        <taxon>Actinomycetota</taxon>
        <taxon>Actinomycetes</taxon>
        <taxon>Micromonosporales</taxon>
        <taxon>Micromonosporaceae</taxon>
        <taxon>Rugosimonospora</taxon>
    </lineage>
</organism>
<proteinExistence type="predicted"/>
<keyword evidence="2" id="KW-1185">Reference proteome</keyword>
<protein>
    <submittedName>
        <fullName evidence="1">Uncharacterized protein</fullName>
    </submittedName>
</protein>